<accession>A0A2V3VVD0</accession>
<proteinExistence type="inferred from homology"/>
<evidence type="ECO:0000256" key="2">
    <source>
        <dbReference type="ARBA" id="ARBA00023239"/>
    </source>
</evidence>
<name>A0A2V3VVD0_9BACI</name>
<dbReference type="PANTHER" id="PTHR11941">
    <property type="entry name" value="ENOYL-COA HYDRATASE-RELATED"/>
    <property type="match status" value="1"/>
</dbReference>
<dbReference type="InterPro" id="IPR018376">
    <property type="entry name" value="Enoyl-CoA_hyd/isom_CS"/>
</dbReference>
<sequence>MGKFINVRTEAEGTIGVIELNRPKRLNALNRKMIEEIASQMEAFDNDPRIRVIVLQGNERAFAAGADIEEMMKESPLSFELADPFAIWDRFMSVNKPVIASVSGFALGGGFELALHCDLIIAAENAQFGFPEVNLGVMPGAGGTQLLTRSIGKRKALELIWLGEHISAEVALELGVINWVVAPEIIEEETMRLAGKLADQAPIAVRLIKEAVGKAEDLPLQDGLTLERKNFYLTFDSADQKEGMQAFIEKRAAHFKGE</sequence>
<reference evidence="4 5" key="1">
    <citation type="submission" date="2018-05" db="EMBL/GenBank/DDBJ databases">
        <title>Genomic Encyclopedia of Type Strains, Phase IV (KMG-IV): sequencing the most valuable type-strain genomes for metagenomic binning, comparative biology and taxonomic classification.</title>
        <authorList>
            <person name="Goeker M."/>
        </authorList>
    </citation>
    <scope>NUCLEOTIDE SEQUENCE [LARGE SCALE GENOMIC DNA]</scope>
    <source>
        <strain evidence="4 5">DSM 28556</strain>
    </source>
</reference>
<dbReference type="PANTHER" id="PTHR11941:SF54">
    <property type="entry name" value="ENOYL-COA HYDRATASE, MITOCHONDRIAL"/>
    <property type="match status" value="1"/>
</dbReference>
<dbReference type="EMBL" id="QJJQ01000009">
    <property type="protein sequence ID" value="PXW85897.1"/>
    <property type="molecule type" value="Genomic_DNA"/>
</dbReference>
<dbReference type="RefSeq" id="WP_110395865.1">
    <property type="nucleotide sequence ID" value="NZ_JBHUHB010000001.1"/>
</dbReference>
<dbReference type="AlphaFoldDB" id="A0A2V3VVD0"/>
<dbReference type="GO" id="GO:0006635">
    <property type="term" value="P:fatty acid beta-oxidation"/>
    <property type="evidence" value="ECO:0007669"/>
    <property type="project" value="TreeGrafter"/>
</dbReference>
<keyword evidence="5" id="KW-1185">Reference proteome</keyword>
<dbReference type="FunFam" id="3.90.226.10:FF:000009">
    <property type="entry name" value="Carnitinyl-CoA dehydratase"/>
    <property type="match status" value="1"/>
</dbReference>
<dbReference type="CDD" id="cd06558">
    <property type="entry name" value="crotonase-like"/>
    <property type="match status" value="1"/>
</dbReference>
<dbReference type="Gene3D" id="3.90.226.10">
    <property type="entry name" value="2-enoyl-CoA Hydratase, Chain A, domain 1"/>
    <property type="match status" value="1"/>
</dbReference>
<keyword evidence="2" id="KW-0456">Lyase</keyword>
<comment type="caution">
    <text evidence="4">The sequence shown here is derived from an EMBL/GenBank/DDBJ whole genome shotgun (WGS) entry which is preliminary data.</text>
</comment>
<dbReference type="Gene3D" id="1.10.12.10">
    <property type="entry name" value="Lyase 2-enoyl-coa Hydratase, Chain A, domain 2"/>
    <property type="match status" value="1"/>
</dbReference>
<evidence type="ECO:0000256" key="1">
    <source>
        <dbReference type="ARBA" id="ARBA00005254"/>
    </source>
</evidence>
<evidence type="ECO:0000313" key="5">
    <source>
        <dbReference type="Proteomes" id="UP000247978"/>
    </source>
</evidence>
<comment type="similarity">
    <text evidence="1 3">Belongs to the enoyl-CoA hydratase/isomerase family.</text>
</comment>
<dbReference type="Proteomes" id="UP000247978">
    <property type="component" value="Unassembled WGS sequence"/>
</dbReference>
<dbReference type="FunFam" id="1.10.12.10:FF:000001">
    <property type="entry name" value="Probable enoyl-CoA hydratase, mitochondrial"/>
    <property type="match status" value="1"/>
</dbReference>
<organism evidence="4 5">
    <name type="scientific">Pseudogracilibacillus auburnensis</name>
    <dbReference type="NCBI Taxonomy" id="1494959"/>
    <lineage>
        <taxon>Bacteria</taxon>
        <taxon>Bacillati</taxon>
        <taxon>Bacillota</taxon>
        <taxon>Bacilli</taxon>
        <taxon>Bacillales</taxon>
        <taxon>Bacillaceae</taxon>
        <taxon>Pseudogracilibacillus</taxon>
    </lineage>
</organism>
<evidence type="ECO:0000313" key="4">
    <source>
        <dbReference type="EMBL" id="PXW85897.1"/>
    </source>
</evidence>
<gene>
    <name evidence="4" type="ORF">DFR56_10959</name>
</gene>
<evidence type="ECO:0000256" key="3">
    <source>
        <dbReference type="RuleBase" id="RU003707"/>
    </source>
</evidence>
<dbReference type="OrthoDB" id="9775794at2"/>
<protein>
    <submittedName>
        <fullName evidence="4">Short chain enoyl-CoA hydratase</fullName>
    </submittedName>
</protein>
<dbReference type="Pfam" id="PF00378">
    <property type="entry name" value="ECH_1"/>
    <property type="match status" value="1"/>
</dbReference>
<dbReference type="SUPFAM" id="SSF52096">
    <property type="entry name" value="ClpP/crotonase"/>
    <property type="match status" value="1"/>
</dbReference>
<dbReference type="GO" id="GO:0016836">
    <property type="term" value="F:hydro-lyase activity"/>
    <property type="evidence" value="ECO:0007669"/>
    <property type="project" value="UniProtKB-ARBA"/>
</dbReference>
<dbReference type="InterPro" id="IPR014748">
    <property type="entry name" value="Enoyl-CoA_hydra_C"/>
</dbReference>
<dbReference type="InterPro" id="IPR001753">
    <property type="entry name" value="Enoyl-CoA_hydra/iso"/>
</dbReference>
<dbReference type="InterPro" id="IPR029045">
    <property type="entry name" value="ClpP/crotonase-like_dom_sf"/>
</dbReference>
<dbReference type="PROSITE" id="PS00166">
    <property type="entry name" value="ENOYL_COA_HYDRATASE"/>
    <property type="match status" value="1"/>
</dbReference>